<feature type="domain" description="Shisa N-terminal" evidence="3">
    <location>
        <begin position="21"/>
        <end position="64"/>
    </location>
</feature>
<dbReference type="InterPro" id="IPR053891">
    <property type="entry name" value="Shisa_N"/>
</dbReference>
<gene>
    <name evidence="4" type="ORF">LSH36_572g01030</name>
</gene>
<reference evidence="4" key="1">
    <citation type="journal article" date="2023" name="Mol. Biol. Evol.">
        <title>Third-Generation Sequencing Reveals the Adaptive Role of the Epigenome in Three Deep-Sea Polychaetes.</title>
        <authorList>
            <person name="Perez M."/>
            <person name="Aroh O."/>
            <person name="Sun Y."/>
            <person name="Lan Y."/>
            <person name="Juniper S.K."/>
            <person name="Young C.R."/>
            <person name="Angers B."/>
            <person name="Qian P.Y."/>
        </authorList>
    </citation>
    <scope>NUCLEOTIDE SEQUENCE</scope>
    <source>
        <strain evidence="4">P08H-3</strain>
    </source>
</reference>
<evidence type="ECO:0000259" key="3">
    <source>
        <dbReference type="Pfam" id="PF13908"/>
    </source>
</evidence>
<dbReference type="Proteomes" id="UP001208570">
    <property type="component" value="Unassembled WGS sequence"/>
</dbReference>
<dbReference type="Pfam" id="PF13908">
    <property type="entry name" value="Shisa_N"/>
    <property type="match status" value="1"/>
</dbReference>
<feature type="compositionally biased region" description="Polar residues" evidence="1">
    <location>
        <begin position="266"/>
        <end position="275"/>
    </location>
</feature>
<feature type="compositionally biased region" description="Basic residues" evidence="1">
    <location>
        <begin position="284"/>
        <end position="301"/>
    </location>
</feature>
<comment type="caution">
    <text evidence="4">The sequence shown here is derived from an EMBL/GenBank/DDBJ whole genome shotgun (WGS) entry which is preliminary data.</text>
</comment>
<evidence type="ECO:0000256" key="2">
    <source>
        <dbReference type="SAM" id="Phobius"/>
    </source>
</evidence>
<sequence>MLSNLYWSFSVSCRDTGSSEEYCRGFVDRHGQWNNGFYCPRWGGPDRQYCCGPEDNKYCCPKPEVEEKPHDNQVQQISLLIGLAIGSLILLIATIILSCFFCHCCWAYKRRKRLQNPPQLPAYPGLSRDSSDTVNYAMCPHGTIFPEFIVAAPQYPNEAPPPYPGDEPALRLTDKQSLPPPSVQVENETRQETNIDSQHNDVHVDRGRAGVAHCTNPDRTSTESFSTSEGSSLRSAVIPHPHHPSTTTTPRSCRSDPDSSSRPSSNVLPSTSHQGRYQIPKYHPSGKSKAVRSQRSHRPRHLYGSYDSRSLSSTDSDSCTG</sequence>
<feature type="region of interest" description="Disordered" evidence="1">
    <location>
        <begin position="156"/>
        <end position="321"/>
    </location>
</feature>
<name>A0AAD9J5W6_9ANNE</name>
<feature type="compositionally biased region" description="Basic and acidic residues" evidence="1">
    <location>
        <begin position="187"/>
        <end position="208"/>
    </location>
</feature>
<dbReference type="EMBL" id="JAODUP010000572">
    <property type="protein sequence ID" value="KAK2147061.1"/>
    <property type="molecule type" value="Genomic_DNA"/>
</dbReference>
<evidence type="ECO:0000313" key="5">
    <source>
        <dbReference type="Proteomes" id="UP001208570"/>
    </source>
</evidence>
<accession>A0AAD9J5W6</accession>
<organism evidence="4 5">
    <name type="scientific">Paralvinella palmiformis</name>
    <dbReference type="NCBI Taxonomy" id="53620"/>
    <lineage>
        <taxon>Eukaryota</taxon>
        <taxon>Metazoa</taxon>
        <taxon>Spiralia</taxon>
        <taxon>Lophotrochozoa</taxon>
        <taxon>Annelida</taxon>
        <taxon>Polychaeta</taxon>
        <taxon>Sedentaria</taxon>
        <taxon>Canalipalpata</taxon>
        <taxon>Terebellida</taxon>
        <taxon>Terebelliformia</taxon>
        <taxon>Alvinellidae</taxon>
        <taxon>Paralvinella</taxon>
    </lineage>
</organism>
<protein>
    <recommendedName>
        <fullName evidence="3">Shisa N-terminal domain-containing protein</fullName>
    </recommendedName>
</protein>
<proteinExistence type="predicted"/>
<dbReference type="AlphaFoldDB" id="A0AAD9J5W6"/>
<keyword evidence="2" id="KW-1133">Transmembrane helix</keyword>
<keyword evidence="2" id="KW-0472">Membrane</keyword>
<feature type="compositionally biased region" description="Low complexity" evidence="1">
    <location>
        <begin position="305"/>
        <end position="321"/>
    </location>
</feature>
<feature type="transmembrane region" description="Helical" evidence="2">
    <location>
        <begin position="77"/>
        <end position="108"/>
    </location>
</feature>
<evidence type="ECO:0000313" key="4">
    <source>
        <dbReference type="EMBL" id="KAK2147061.1"/>
    </source>
</evidence>
<keyword evidence="5" id="KW-1185">Reference proteome</keyword>
<feature type="compositionally biased region" description="Low complexity" evidence="1">
    <location>
        <begin position="222"/>
        <end position="235"/>
    </location>
</feature>
<evidence type="ECO:0000256" key="1">
    <source>
        <dbReference type="SAM" id="MobiDB-lite"/>
    </source>
</evidence>
<keyword evidence="2" id="KW-0812">Transmembrane</keyword>